<proteinExistence type="predicted"/>
<dbReference type="GO" id="GO:0003676">
    <property type="term" value="F:nucleic acid binding"/>
    <property type="evidence" value="ECO:0007669"/>
    <property type="project" value="InterPro"/>
</dbReference>
<dbReference type="GO" id="GO:0004523">
    <property type="term" value="F:RNA-DNA hybrid ribonuclease activity"/>
    <property type="evidence" value="ECO:0007669"/>
    <property type="project" value="InterPro"/>
</dbReference>
<dbReference type="AlphaFoldDB" id="A0A1B7N3M0"/>
<feature type="compositionally biased region" description="Basic and acidic residues" evidence="1">
    <location>
        <begin position="53"/>
        <end position="73"/>
    </location>
</feature>
<organism evidence="3 4">
    <name type="scientific">Rhizopogon vinicolor AM-OR11-026</name>
    <dbReference type="NCBI Taxonomy" id="1314800"/>
    <lineage>
        <taxon>Eukaryota</taxon>
        <taxon>Fungi</taxon>
        <taxon>Dikarya</taxon>
        <taxon>Basidiomycota</taxon>
        <taxon>Agaricomycotina</taxon>
        <taxon>Agaricomycetes</taxon>
        <taxon>Agaricomycetidae</taxon>
        <taxon>Boletales</taxon>
        <taxon>Suillineae</taxon>
        <taxon>Rhizopogonaceae</taxon>
        <taxon>Rhizopogon</taxon>
    </lineage>
</organism>
<gene>
    <name evidence="3" type="ORF">K503DRAFT_656569</name>
</gene>
<evidence type="ECO:0000313" key="3">
    <source>
        <dbReference type="EMBL" id="OAX39445.1"/>
    </source>
</evidence>
<dbReference type="EMBL" id="KV448249">
    <property type="protein sequence ID" value="OAX39445.1"/>
    <property type="molecule type" value="Genomic_DNA"/>
</dbReference>
<sequence length="88" mass="10125">SISIDNQASIQAGENFYTRPGSYLADRFRRMMHHIARRHDNFEATIRWVPGHSDVHGNEEADKLAKLPAESRHNNSPPNNLPHYLRHG</sequence>
<evidence type="ECO:0000259" key="2">
    <source>
        <dbReference type="PROSITE" id="PS50879"/>
    </source>
</evidence>
<feature type="region of interest" description="Disordered" evidence="1">
    <location>
        <begin position="52"/>
        <end position="88"/>
    </location>
</feature>
<feature type="non-terminal residue" evidence="3">
    <location>
        <position position="1"/>
    </location>
</feature>
<dbReference type="OrthoDB" id="3265515at2759"/>
<dbReference type="Proteomes" id="UP000092154">
    <property type="component" value="Unassembled WGS sequence"/>
</dbReference>
<dbReference type="InParanoid" id="A0A1B7N3M0"/>
<feature type="domain" description="RNase H type-1" evidence="2">
    <location>
        <begin position="1"/>
        <end position="70"/>
    </location>
</feature>
<feature type="non-terminal residue" evidence="3">
    <location>
        <position position="88"/>
    </location>
</feature>
<protein>
    <recommendedName>
        <fullName evidence="2">RNase H type-1 domain-containing protein</fullName>
    </recommendedName>
</protein>
<dbReference type="InterPro" id="IPR036397">
    <property type="entry name" value="RNaseH_sf"/>
</dbReference>
<dbReference type="CDD" id="cd09276">
    <property type="entry name" value="Rnase_HI_RT_non_LTR"/>
    <property type="match status" value="1"/>
</dbReference>
<dbReference type="InterPro" id="IPR012337">
    <property type="entry name" value="RNaseH-like_sf"/>
</dbReference>
<evidence type="ECO:0000256" key="1">
    <source>
        <dbReference type="SAM" id="MobiDB-lite"/>
    </source>
</evidence>
<dbReference type="SUPFAM" id="SSF53098">
    <property type="entry name" value="Ribonuclease H-like"/>
    <property type="match status" value="1"/>
</dbReference>
<evidence type="ECO:0000313" key="4">
    <source>
        <dbReference type="Proteomes" id="UP000092154"/>
    </source>
</evidence>
<keyword evidence="4" id="KW-1185">Reference proteome</keyword>
<name>A0A1B7N3M0_9AGAM</name>
<dbReference type="Gene3D" id="3.30.420.10">
    <property type="entry name" value="Ribonuclease H-like superfamily/Ribonuclease H"/>
    <property type="match status" value="1"/>
</dbReference>
<dbReference type="InterPro" id="IPR002156">
    <property type="entry name" value="RNaseH_domain"/>
</dbReference>
<accession>A0A1B7N3M0</accession>
<dbReference type="PROSITE" id="PS50879">
    <property type="entry name" value="RNASE_H_1"/>
    <property type="match status" value="1"/>
</dbReference>
<reference evidence="3 4" key="1">
    <citation type="submission" date="2016-06" db="EMBL/GenBank/DDBJ databases">
        <title>Comparative genomics of the ectomycorrhizal sister species Rhizopogon vinicolor and Rhizopogon vesiculosus (Basidiomycota: Boletales) reveals a divergence of the mating type B locus.</title>
        <authorList>
            <consortium name="DOE Joint Genome Institute"/>
            <person name="Mujic A.B."/>
            <person name="Kuo A."/>
            <person name="Tritt A."/>
            <person name="Lipzen A."/>
            <person name="Chen C."/>
            <person name="Johnson J."/>
            <person name="Sharma A."/>
            <person name="Barry K."/>
            <person name="Grigoriev I.V."/>
            <person name="Spatafora J.W."/>
        </authorList>
    </citation>
    <scope>NUCLEOTIDE SEQUENCE [LARGE SCALE GENOMIC DNA]</scope>
    <source>
        <strain evidence="3 4">AM-OR11-026</strain>
    </source>
</reference>